<name>A0A0N4UDP5_DRAME</name>
<evidence type="ECO:0000313" key="4">
    <source>
        <dbReference type="WBParaSite" id="DME_0000546401-mRNA-1"/>
    </source>
</evidence>
<reference evidence="1 3" key="2">
    <citation type="submission" date="2018-11" db="EMBL/GenBank/DDBJ databases">
        <authorList>
            <consortium name="Pathogen Informatics"/>
        </authorList>
    </citation>
    <scope>NUCLEOTIDE SEQUENCE [LARGE SCALE GENOMIC DNA]</scope>
</reference>
<organism evidence="2 4">
    <name type="scientific">Dracunculus medinensis</name>
    <name type="common">Guinea worm</name>
    <dbReference type="NCBI Taxonomy" id="318479"/>
    <lineage>
        <taxon>Eukaryota</taxon>
        <taxon>Metazoa</taxon>
        <taxon>Ecdysozoa</taxon>
        <taxon>Nematoda</taxon>
        <taxon>Chromadorea</taxon>
        <taxon>Rhabditida</taxon>
        <taxon>Spirurina</taxon>
        <taxon>Dracunculoidea</taxon>
        <taxon>Dracunculidae</taxon>
        <taxon>Dracunculus</taxon>
    </lineage>
</organism>
<dbReference type="Proteomes" id="UP000038040">
    <property type="component" value="Unplaced"/>
</dbReference>
<dbReference type="AlphaFoldDB" id="A0A0N4UDP5"/>
<dbReference type="OrthoDB" id="5859941at2759"/>
<protein>
    <submittedName>
        <fullName evidence="1 4">Uncharacterized protein</fullName>
    </submittedName>
</protein>
<accession>A0A0N4UDP5</accession>
<proteinExistence type="predicted"/>
<evidence type="ECO:0000313" key="3">
    <source>
        <dbReference type="Proteomes" id="UP000274756"/>
    </source>
</evidence>
<evidence type="ECO:0000313" key="2">
    <source>
        <dbReference type="Proteomes" id="UP000038040"/>
    </source>
</evidence>
<dbReference type="EMBL" id="UYYG01000005">
    <property type="protein sequence ID" value="VDN50597.1"/>
    <property type="molecule type" value="Genomic_DNA"/>
</dbReference>
<gene>
    <name evidence="1" type="ORF">DME_LOCUS570</name>
</gene>
<reference evidence="4" key="1">
    <citation type="submission" date="2017-02" db="UniProtKB">
        <authorList>
            <consortium name="WormBaseParasite"/>
        </authorList>
    </citation>
    <scope>IDENTIFICATION</scope>
</reference>
<dbReference type="Proteomes" id="UP000274756">
    <property type="component" value="Unassembled WGS sequence"/>
</dbReference>
<dbReference type="WBParaSite" id="DME_0000546401-mRNA-1">
    <property type="protein sequence ID" value="DME_0000546401-mRNA-1"/>
    <property type="gene ID" value="DME_0000546401"/>
</dbReference>
<evidence type="ECO:0000313" key="1">
    <source>
        <dbReference type="EMBL" id="VDN50597.1"/>
    </source>
</evidence>
<sequence>MLDSYFRHSSSISQCGNKRFSNILSAGPQCSFGYSRDVIDIHFTDPIIRFEMRLPSPASPKSFIGVNIPEKSTDDETVTGDRLLAENMVAAAGIKTDYIKEVCRHCRKGSDRPRVLKIRFKDKYMAMSDLSNKNGHITHAPSLFAERLNEKGTIARQTVRREYYVRNQNVNLKKYVVRDLLSEIFK</sequence>
<keyword evidence="3" id="KW-1185">Reference proteome</keyword>